<feature type="domain" description="Sialate O-acetylesterase" evidence="4">
    <location>
        <begin position="286"/>
        <end position="395"/>
    </location>
</feature>
<evidence type="ECO:0000259" key="4">
    <source>
        <dbReference type="Pfam" id="PF03629"/>
    </source>
</evidence>
<dbReference type="InterPro" id="IPR036514">
    <property type="entry name" value="SGNH_hydro_sf"/>
</dbReference>
<evidence type="ECO:0000256" key="3">
    <source>
        <dbReference type="SAM" id="SignalP"/>
    </source>
</evidence>
<keyword evidence="6" id="KW-1185">Reference proteome</keyword>
<dbReference type="EMBL" id="MTSE01000001">
    <property type="protein sequence ID" value="OUJ75817.1"/>
    <property type="molecule type" value="Genomic_DNA"/>
</dbReference>
<dbReference type="OrthoDB" id="9816001at2"/>
<name>A0A243WKE8_9BACT</name>
<dbReference type="InterPro" id="IPR005181">
    <property type="entry name" value="SASA"/>
</dbReference>
<dbReference type="PROSITE" id="PS00430">
    <property type="entry name" value="TONB_DEPENDENT_REC_1"/>
    <property type="match status" value="1"/>
</dbReference>
<sequence length="517" mass="57376">MKHLGSFHKLLFLGLLGCAQSTLANVTLPALITDNMVLQQKSEVALWGWADPSETVTVTASWTKAPVKATADAQGNWLVRVPTAKAGGPYTLTFEGKNKLTVNNVLLGEVWLCSGQSNMVFPVTKRPNSGSYTGIINAEEVIPKANYPNIRMFTVKNKVGDTPQKDVQGSWAVCSPQTVGEFSAVAYFFGKEVFEKTHYPIGLINSTWGGTPAESWTRKDVLEKAPELQPILARYELGLQNYDQKLADYKTQLEAYKQAKVADPKTPLTAPRELIGPTSNKSPYKLYNAMIHPLIPYTLKGVIWYQGESNVEHAYQYRKLFPAMIASWRAEWQQPSLPFYFVQIAPHRTGNPELREAQLLTMQTVPHTGMAVITDAGDSLDIHPRNKEVVGHRLALWALAKEYGQKNLAYSGPVYHDMKMEKGKARLTFDYMAGGLVAQGGSELKQFTIAGADSVFVPAQAKIEGKSVVVWSDRVKQPVAVRFAWREVPKPNFYNAAGLPATPFRTDTWRTPTQGKL</sequence>
<reference evidence="5 6" key="1">
    <citation type="submission" date="2017-01" db="EMBL/GenBank/DDBJ databases">
        <title>A new Hymenobacter.</title>
        <authorList>
            <person name="Liang Y."/>
            <person name="Feng F."/>
        </authorList>
    </citation>
    <scope>NUCLEOTIDE SEQUENCE [LARGE SCALE GENOMIC DNA]</scope>
    <source>
        <strain evidence="5">MIMBbqt21</strain>
    </source>
</reference>
<dbReference type="Gene3D" id="2.60.40.10">
    <property type="entry name" value="Immunoglobulins"/>
    <property type="match status" value="1"/>
</dbReference>
<keyword evidence="3" id="KW-0732">Signal</keyword>
<dbReference type="PANTHER" id="PTHR22901:SF0">
    <property type="entry name" value="SIALATE O-ACETYLESTERASE"/>
    <property type="match status" value="1"/>
</dbReference>
<dbReference type="InterPro" id="IPR039329">
    <property type="entry name" value="SIAE"/>
</dbReference>
<evidence type="ECO:0000313" key="5">
    <source>
        <dbReference type="EMBL" id="OUJ75817.1"/>
    </source>
</evidence>
<dbReference type="Gene3D" id="3.40.50.1110">
    <property type="entry name" value="SGNH hydrolase"/>
    <property type="match status" value="1"/>
</dbReference>
<protein>
    <submittedName>
        <fullName evidence="5">Sialate O-acetylesterase</fullName>
    </submittedName>
</protein>
<accession>A0A243WKE8</accession>
<proteinExistence type="predicted"/>
<dbReference type="Pfam" id="PF03629">
    <property type="entry name" value="SASA"/>
    <property type="match status" value="1"/>
</dbReference>
<dbReference type="SUPFAM" id="SSF52266">
    <property type="entry name" value="SGNH hydrolase"/>
    <property type="match status" value="1"/>
</dbReference>
<evidence type="ECO:0000256" key="1">
    <source>
        <dbReference type="ARBA" id="ARBA00022801"/>
    </source>
</evidence>
<dbReference type="Proteomes" id="UP000194873">
    <property type="component" value="Unassembled WGS sequence"/>
</dbReference>
<dbReference type="GO" id="GO:0001681">
    <property type="term" value="F:sialate O-acetylesterase activity"/>
    <property type="evidence" value="ECO:0007669"/>
    <property type="project" value="InterPro"/>
</dbReference>
<dbReference type="GO" id="GO:0005975">
    <property type="term" value="P:carbohydrate metabolic process"/>
    <property type="evidence" value="ECO:0007669"/>
    <property type="project" value="TreeGrafter"/>
</dbReference>
<organism evidence="5 6">
    <name type="scientific">Hymenobacter crusticola</name>
    <dbReference type="NCBI Taxonomy" id="1770526"/>
    <lineage>
        <taxon>Bacteria</taxon>
        <taxon>Pseudomonadati</taxon>
        <taxon>Bacteroidota</taxon>
        <taxon>Cytophagia</taxon>
        <taxon>Cytophagales</taxon>
        <taxon>Hymenobacteraceae</taxon>
        <taxon>Hymenobacter</taxon>
    </lineage>
</organism>
<evidence type="ECO:0000256" key="2">
    <source>
        <dbReference type="SAM" id="Coils"/>
    </source>
</evidence>
<feature type="coiled-coil region" evidence="2">
    <location>
        <begin position="232"/>
        <end position="259"/>
    </location>
</feature>
<feature type="signal peptide" evidence="3">
    <location>
        <begin position="1"/>
        <end position="24"/>
    </location>
</feature>
<dbReference type="PANTHER" id="PTHR22901">
    <property type="entry name" value="SIALATE O-ACETYLESTERASE"/>
    <property type="match status" value="1"/>
</dbReference>
<evidence type="ECO:0000313" key="6">
    <source>
        <dbReference type="Proteomes" id="UP000194873"/>
    </source>
</evidence>
<feature type="chain" id="PRO_5013077402" evidence="3">
    <location>
        <begin position="25"/>
        <end position="517"/>
    </location>
</feature>
<comment type="caution">
    <text evidence="5">The sequence shown here is derived from an EMBL/GenBank/DDBJ whole genome shotgun (WGS) entry which is preliminary data.</text>
</comment>
<dbReference type="AlphaFoldDB" id="A0A243WKE8"/>
<dbReference type="InterPro" id="IPR010916">
    <property type="entry name" value="TonB_box_CS"/>
</dbReference>
<dbReference type="RefSeq" id="WP_086592061.1">
    <property type="nucleotide sequence ID" value="NZ_MTSE01000001.1"/>
</dbReference>
<gene>
    <name evidence="5" type="ORF">BXP70_00515</name>
</gene>
<keyword evidence="2" id="KW-0175">Coiled coil</keyword>
<keyword evidence="1" id="KW-0378">Hydrolase</keyword>
<dbReference type="InterPro" id="IPR013783">
    <property type="entry name" value="Ig-like_fold"/>
</dbReference>